<dbReference type="Gene3D" id="3.20.20.100">
    <property type="entry name" value="NADP-dependent oxidoreductase domain"/>
    <property type="match status" value="1"/>
</dbReference>
<keyword evidence="9" id="KW-1185">Reference proteome</keyword>
<protein>
    <submittedName>
        <fullName evidence="8">2,5-didehydrogluconate reductase B</fullName>
    </submittedName>
</protein>
<comment type="similarity">
    <text evidence="1">Belongs to the aldo/keto reductase family.</text>
</comment>
<evidence type="ECO:0000259" key="7">
    <source>
        <dbReference type="Pfam" id="PF00248"/>
    </source>
</evidence>
<reference evidence="8 9" key="1">
    <citation type="submission" date="2017-05" db="EMBL/GenBank/DDBJ databases">
        <authorList>
            <person name="Song R."/>
            <person name="Chenine A.L."/>
            <person name="Ruprecht R.M."/>
        </authorList>
    </citation>
    <scope>NUCLEOTIDE SEQUENCE [LARGE SCALE GENOMIC DNA]</scope>
    <source>
        <strain evidence="8 9">DSM 26136</strain>
    </source>
</reference>
<dbReference type="GO" id="GO:0051596">
    <property type="term" value="P:methylglyoxal catabolic process"/>
    <property type="evidence" value="ECO:0007669"/>
    <property type="project" value="TreeGrafter"/>
</dbReference>
<keyword evidence="3" id="KW-0560">Oxidoreductase</keyword>
<dbReference type="AlphaFoldDB" id="A0A1Y0ET98"/>
<organism evidence="8 9">
    <name type="scientific">Comamonas serinivorans</name>
    <dbReference type="NCBI Taxonomy" id="1082851"/>
    <lineage>
        <taxon>Bacteria</taxon>
        <taxon>Pseudomonadati</taxon>
        <taxon>Pseudomonadota</taxon>
        <taxon>Betaproteobacteria</taxon>
        <taxon>Burkholderiales</taxon>
        <taxon>Comamonadaceae</taxon>
        <taxon>Comamonas</taxon>
    </lineage>
</organism>
<dbReference type="OrthoDB" id="9804790at2"/>
<dbReference type="GO" id="GO:1990002">
    <property type="term" value="F:methylglyoxal reductase (NADPH) (acetol producing) activity"/>
    <property type="evidence" value="ECO:0007669"/>
    <property type="project" value="TreeGrafter"/>
</dbReference>
<accession>A0A1Y0ET98</accession>
<dbReference type="SUPFAM" id="SSF51430">
    <property type="entry name" value="NAD(P)-linked oxidoreductase"/>
    <property type="match status" value="1"/>
</dbReference>
<dbReference type="InterPro" id="IPR018170">
    <property type="entry name" value="Aldo/ket_reductase_CS"/>
</dbReference>
<evidence type="ECO:0000313" key="8">
    <source>
        <dbReference type="EMBL" id="ARU06823.1"/>
    </source>
</evidence>
<evidence type="ECO:0000256" key="1">
    <source>
        <dbReference type="ARBA" id="ARBA00007905"/>
    </source>
</evidence>
<dbReference type="Pfam" id="PF00248">
    <property type="entry name" value="Aldo_ket_red"/>
    <property type="match status" value="1"/>
</dbReference>
<dbReference type="PANTHER" id="PTHR43827:SF3">
    <property type="entry name" value="NADP-DEPENDENT OXIDOREDUCTASE DOMAIN-CONTAINING PROTEIN"/>
    <property type="match status" value="1"/>
</dbReference>
<dbReference type="InterPro" id="IPR023210">
    <property type="entry name" value="NADP_OxRdtase_dom"/>
</dbReference>
<feature type="binding site" evidence="5">
    <location>
        <position position="118"/>
    </location>
    <ligand>
        <name>substrate</name>
    </ligand>
</feature>
<dbReference type="EMBL" id="CP021455">
    <property type="protein sequence ID" value="ARU06823.1"/>
    <property type="molecule type" value="Genomic_DNA"/>
</dbReference>
<dbReference type="PRINTS" id="PR00069">
    <property type="entry name" value="ALDKETRDTASE"/>
</dbReference>
<dbReference type="PROSITE" id="PS00062">
    <property type="entry name" value="ALDOKETO_REDUCTASE_2"/>
    <property type="match status" value="1"/>
</dbReference>
<dbReference type="PANTHER" id="PTHR43827">
    <property type="entry name" value="2,5-DIKETO-D-GLUCONIC ACID REDUCTASE"/>
    <property type="match status" value="1"/>
</dbReference>
<dbReference type="InterPro" id="IPR020471">
    <property type="entry name" value="AKR"/>
</dbReference>
<feature type="domain" description="NADP-dependent oxidoreductase" evidence="7">
    <location>
        <begin position="29"/>
        <end position="269"/>
    </location>
</feature>
<evidence type="ECO:0000256" key="3">
    <source>
        <dbReference type="ARBA" id="ARBA00023002"/>
    </source>
</evidence>
<feature type="active site" description="Proton donor" evidence="4">
    <location>
        <position position="60"/>
    </location>
</feature>
<evidence type="ECO:0000256" key="2">
    <source>
        <dbReference type="ARBA" id="ARBA00022857"/>
    </source>
</evidence>
<dbReference type="Proteomes" id="UP000196138">
    <property type="component" value="Chromosome"/>
</dbReference>
<dbReference type="KEGG" id="cser:CCO03_12165"/>
<dbReference type="InterPro" id="IPR036812">
    <property type="entry name" value="NAD(P)_OxRdtase_dom_sf"/>
</dbReference>
<dbReference type="CDD" id="cd19139">
    <property type="entry name" value="AKR_AKR3F2"/>
    <property type="match status" value="1"/>
</dbReference>
<evidence type="ECO:0000256" key="5">
    <source>
        <dbReference type="PIRSR" id="PIRSR000097-2"/>
    </source>
</evidence>
<proteinExistence type="inferred from homology"/>
<evidence type="ECO:0000313" key="9">
    <source>
        <dbReference type="Proteomes" id="UP000196138"/>
    </source>
</evidence>
<feature type="site" description="Lowers pKa of active site Tyr" evidence="6">
    <location>
        <position position="85"/>
    </location>
</feature>
<dbReference type="PROSITE" id="PS00798">
    <property type="entry name" value="ALDOKETO_REDUCTASE_1"/>
    <property type="match status" value="1"/>
</dbReference>
<sequence length="288" mass="31528">MRDTRCVIPFRFFHLISEFFVSNIPSFGVGTFRLTGQAAMDSVRNALDVGYRAIDTAQIYGNEADVGQAIAESGVKRSDLFVTTKIWTDNLARTKLVPSLRESLEKLRTDHVDLTLIHWPAPGNGVALPEYMEALAEAKALGLTRQIGVSNFNIELTRQAIDVVGNGEIATNQIELSPYLQGRKLTAFLQEQGITVTSYMTLAYGKVLKDAVLAQIAAKHRATVAQVALAWALQLGYAVIPSSTRRENLASNLLARDLALDADDMALIGTLERNGREVDPEGLAPVWD</sequence>
<dbReference type="PIRSF" id="PIRSF000097">
    <property type="entry name" value="AKR"/>
    <property type="match status" value="1"/>
</dbReference>
<gene>
    <name evidence="8" type="ORF">CCO03_12165</name>
</gene>
<dbReference type="NCBIfam" id="NF008377">
    <property type="entry name" value="PRK11172.1"/>
    <property type="match status" value="1"/>
</dbReference>
<name>A0A1Y0ET98_9BURK</name>
<evidence type="ECO:0000256" key="4">
    <source>
        <dbReference type="PIRSR" id="PIRSR000097-1"/>
    </source>
</evidence>
<evidence type="ECO:0000256" key="6">
    <source>
        <dbReference type="PIRSR" id="PIRSR000097-3"/>
    </source>
</evidence>
<keyword evidence="2" id="KW-0521">NADP</keyword>